<keyword evidence="1" id="KW-0614">Plasmid</keyword>
<reference evidence="1 2" key="1">
    <citation type="journal article" date="2019" name="Microbiol. Resour. Announc.">
        <title>Complete Genome Sequence of Halomonas sulfidaeris Strain Esulfide1 Isolated from a Metal Sulfide Rock at a Depth of 2,200 Meters, Obtained Using Nanopore Sequencing.</title>
        <authorList>
            <person name="Saito M."/>
            <person name="Nishigata A."/>
            <person name="Galipon J."/>
            <person name="Arakawa K."/>
        </authorList>
    </citation>
    <scope>NUCLEOTIDE SEQUENCE [LARGE SCALE GENOMIC DNA]</scope>
    <source>
        <strain evidence="1 2">ATCC BAA-803</strain>
        <plasmid evidence="2">pbaa-803-a dna</plasmid>
    </source>
</reference>
<dbReference type="KEGG" id="hsr:HSBAA_PA_0340"/>
<proteinExistence type="predicted"/>
<evidence type="ECO:0008006" key="3">
    <source>
        <dbReference type="Google" id="ProtNLM"/>
    </source>
</evidence>
<evidence type="ECO:0000313" key="1">
    <source>
        <dbReference type="EMBL" id="BBI65431.1"/>
    </source>
</evidence>
<gene>
    <name evidence="1" type="ORF">HSBAA_PA_0340</name>
</gene>
<dbReference type="SUPFAM" id="SSF52540">
    <property type="entry name" value="P-loop containing nucleoside triphosphate hydrolases"/>
    <property type="match status" value="1"/>
</dbReference>
<name>A0A455UL44_9GAMM</name>
<dbReference type="Proteomes" id="UP000320231">
    <property type="component" value="Plasmid pBAA-803-A"/>
</dbReference>
<organism evidence="1 2">
    <name type="scientific">Vreelandella sulfidaeris</name>
    <dbReference type="NCBI Taxonomy" id="115553"/>
    <lineage>
        <taxon>Bacteria</taxon>
        <taxon>Pseudomonadati</taxon>
        <taxon>Pseudomonadota</taxon>
        <taxon>Gammaproteobacteria</taxon>
        <taxon>Oceanospirillales</taxon>
        <taxon>Halomonadaceae</taxon>
        <taxon>Vreelandella</taxon>
    </lineage>
</organism>
<dbReference type="Gene3D" id="3.40.50.300">
    <property type="entry name" value="P-loop containing nucleotide triphosphate hydrolases"/>
    <property type="match status" value="1"/>
</dbReference>
<accession>A0A455UL44</accession>
<geneLocation type="plasmid" evidence="2">
    <name>pbaa-803-a dna</name>
</geneLocation>
<dbReference type="EMBL" id="AP019515">
    <property type="protein sequence ID" value="BBI65431.1"/>
    <property type="molecule type" value="Genomic_DNA"/>
</dbReference>
<sequence>MPDILGQRHTAIVGQSGVGKTTLGEYILWQQTARGRGWLFIDAKIDRDTRDHLAYMAKVTGREDELYIIDVSDPDNANTYNPVLHGDPDEVASRLMNLIPSAENNPGADHYRQSANHALTVIIAALQASGQLYHFGDLSILLQSDRALENLRE</sequence>
<protein>
    <recommendedName>
        <fullName evidence="3">Helicase HerA central domain-containing protein</fullName>
    </recommendedName>
</protein>
<dbReference type="InterPro" id="IPR027417">
    <property type="entry name" value="P-loop_NTPase"/>
</dbReference>
<dbReference type="AlphaFoldDB" id="A0A455UL44"/>
<evidence type="ECO:0000313" key="2">
    <source>
        <dbReference type="Proteomes" id="UP000320231"/>
    </source>
</evidence>